<evidence type="ECO:0000313" key="1">
    <source>
        <dbReference type="EMBL" id="TWS25386.1"/>
    </source>
</evidence>
<dbReference type="OrthoDB" id="9894667at2"/>
<dbReference type="RefSeq" id="WP_146433333.1">
    <property type="nucleotide sequence ID" value="NZ_VIGV01000002.1"/>
</dbReference>
<gene>
    <name evidence="1" type="ORF">FK268_09350</name>
</gene>
<keyword evidence="2" id="KW-1185">Reference proteome</keyword>
<reference evidence="1 2" key="2">
    <citation type="submission" date="2019-08" db="EMBL/GenBank/DDBJ databases">
        <title>Tsukamurella conjunctivitidis sp. nov., Tsukamurella assacharolytica sp. nov. and Tsukamurella sputae sp. nov. isolated from patients with conjunctivitis, bacteraemia (lymphoma) and respiratory infection (sputum) in Hong Kong.</title>
        <authorList>
            <person name="Fok K.M.N."/>
            <person name="Fong J.Y.H."/>
        </authorList>
    </citation>
    <scope>NUCLEOTIDE SEQUENCE [LARGE SCALE GENOMIC DNA]</scope>
    <source>
        <strain evidence="1 2">HKU70</strain>
    </source>
</reference>
<organism evidence="1 2">
    <name type="scientific">Tsukamurella sputi</name>
    <dbReference type="NCBI Taxonomy" id="2591848"/>
    <lineage>
        <taxon>Bacteria</taxon>
        <taxon>Bacillati</taxon>
        <taxon>Actinomycetota</taxon>
        <taxon>Actinomycetes</taxon>
        <taxon>Mycobacteriales</taxon>
        <taxon>Tsukamurellaceae</taxon>
        <taxon>Tsukamurella</taxon>
    </lineage>
</organism>
<reference evidence="1 2" key="1">
    <citation type="submission" date="2019-06" db="EMBL/GenBank/DDBJ databases">
        <authorList>
            <person name="Teng J.L.L."/>
            <person name="Lee H.H."/>
            <person name="Lau S.K.P."/>
            <person name="Woo P.C.Y."/>
        </authorList>
    </citation>
    <scope>NUCLEOTIDE SEQUENCE [LARGE SCALE GENOMIC DNA]</scope>
    <source>
        <strain evidence="1 2">HKU70</strain>
    </source>
</reference>
<dbReference type="Proteomes" id="UP000319792">
    <property type="component" value="Unassembled WGS sequence"/>
</dbReference>
<dbReference type="EMBL" id="VIGV01000002">
    <property type="protein sequence ID" value="TWS25386.1"/>
    <property type="molecule type" value="Genomic_DNA"/>
</dbReference>
<protein>
    <submittedName>
        <fullName evidence="1">Uncharacterized protein</fullName>
    </submittedName>
</protein>
<accession>A0A5C5RQT6</accession>
<name>A0A5C5RQT6_9ACTN</name>
<evidence type="ECO:0000313" key="2">
    <source>
        <dbReference type="Proteomes" id="UP000319792"/>
    </source>
</evidence>
<sequence length="63" mass="6984">MTGFQAHELVTVAGVFGHVMKGPFSTGGPRRWSVRMFDGRAVLTREDLIFSAEGRTTTDGERR</sequence>
<proteinExistence type="predicted"/>
<comment type="caution">
    <text evidence="1">The sequence shown here is derived from an EMBL/GenBank/DDBJ whole genome shotgun (WGS) entry which is preliminary data.</text>
</comment>
<dbReference type="AlphaFoldDB" id="A0A5C5RQT6"/>